<evidence type="ECO:0000313" key="2">
    <source>
        <dbReference type="Proteomes" id="UP000729701"/>
    </source>
</evidence>
<reference evidence="1" key="1">
    <citation type="submission" date="2021-05" db="EMBL/GenBank/DDBJ databases">
        <authorList>
            <person name="Pietrasiak N."/>
            <person name="Ward R."/>
            <person name="Stajich J.E."/>
            <person name="Kurbessoian T."/>
        </authorList>
    </citation>
    <scope>NUCLEOTIDE SEQUENCE</scope>
    <source>
        <strain evidence="1">GSE-NOS-MK-12-04C</strain>
    </source>
</reference>
<comment type="caution">
    <text evidence="1">The sequence shown here is derived from an EMBL/GenBank/DDBJ whole genome shotgun (WGS) entry which is preliminary data.</text>
</comment>
<dbReference type="EMBL" id="JAHHGZ010000040">
    <property type="protein sequence ID" value="MBW4671186.1"/>
    <property type="molecule type" value="Genomic_DNA"/>
</dbReference>
<dbReference type="AlphaFoldDB" id="A0A951UVZ0"/>
<protein>
    <submittedName>
        <fullName evidence="1">Uncharacterized protein</fullName>
    </submittedName>
</protein>
<dbReference type="Proteomes" id="UP000729701">
    <property type="component" value="Unassembled WGS sequence"/>
</dbReference>
<reference evidence="1" key="2">
    <citation type="journal article" date="2022" name="Microbiol. Resour. Announc.">
        <title>Metagenome Sequencing to Explore Phylogenomics of Terrestrial Cyanobacteria.</title>
        <authorList>
            <person name="Ward R.D."/>
            <person name="Stajich J.E."/>
            <person name="Johansen J.R."/>
            <person name="Huntemann M."/>
            <person name="Clum A."/>
            <person name="Foster B."/>
            <person name="Foster B."/>
            <person name="Roux S."/>
            <person name="Palaniappan K."/>
            <person name="Varghese N."/>
            <person name="Mukherjee S."/>
            <person name="Reddy T.B.K."/>
            <person name="Daum C."/>
            <person name="Copeland A."/>
            <person name="Chen I.A."/>
            <person name="Ivanova N.N."/>
            <person name="Kyrpides N.C."/>
            <person name="Shapiro N."/>
            <person name="Eloe-Fadrosh E.A."/>
            <person name="Pietrasiak N."/>
        </authorList>
    </citation>
    <scope>NUCLEOTIDE SEQUENCE</scope>
    <source>
        <strain evidence="1">GSE-NOS-MK-12-04C</strain>
    </source>
</reference>
<proteinExistence type="predicted"/>
<organism evidence="1 2">
    <name type="scientific">Cyanomargarita calcarea GSE-NOS-MK-12-04C</name>
    <dbReference type="NCBI Taxonomy" id="2839659"/>
    <lineage>
        <taxon>Bacteria</taxon>
        <taxon>Bacillati</taxon>
        <taxon>Cyanobacteriota</taxon>
        <taxon>Cyanophyceae</taxon>
        <taxon>Nostocales</taxon>
        <taxon>Cyanomargaritaceae</taxon>
        <taxon>Cyanomargarita</taxon>
    </lineage>
</organism>
<sequence length="62" mass="7141">MKNKQGIQLAFNLRHQKGQKFMTFARIFIANGIDKIHTLSNESALPIQRGFRGLHHINLEVL</sequence>
<accession>A0A951UVZ0</accession>
<gene>
    <name evidence="1" type="ORF">KME60_28130</name>
</gene>
<evidence type="ECO:0000313" key="1">
    <source>
        <dbReference type="EMBL" id="MBW4671186.1"/>
    </source>
</evidence>
<name>A0A951UVZ0_9CYAN</name>